<sequence length="109" mass="11928">MMSAHPESAELLMRNARITTLDAARHAASALAVADGRIVGIGDEREVERLNDSHTHVIRGGLQYLLELRWDGVESLTDALRLLAAQAARTPPGHWVRVVGGLPADPCWW</sequence>
<dbReference type="AlphaFoldDB" id="A0A164KT03"/>
<organism evidence="2 3">
    <name type="scientific">Nocardia terpenica</name>
    <dbReference type="NCBI Taxonomy" id="455432"/>
    <lineage>
        <taxon>Bacteria</taxon>
        <taxon>Bacillati</taxon>
        <taxon>Actinomycetota</taxon>
        <taxon>Actinomycetes</taxon>
        <taxon>Mycobacteriales</taxon>
        <taxon>Nocardiaceae</taxon>
        <taxon>Nocardia</taxon>
    </lineage>
</organism>
<proteinExistence type="predicted"/>
<evidence type="ECO:0000259" key="1">
    <source>
        <dbReference type="Pfam" id="PF07969"/>
    </source>
</evidence>
<evidence type="ECO:0000313" key="2">
    <source>
        <dbReference type="EMBL" id="KZM71695.1"/>
    </source>
</evidence>
<evidence type="ECO:0000313" key="3">
    <source>
        <dbReference type="Proteomes" id="UP000076512"/>
    </source>
</evidence>
<protein>
    <recommendedName>
        <fullName evidence="1">Amidohydrolase 3 domain-containing protein</fullName>
    </recommendedName>
</protein>
<dbReference type="InterPro" id="IPR013108">
    <property type="entry name" value="Amidohydro_3"/>
</dbReference>
<dbReference type="GO" id="GO:0016810">
    <property type="term" value="F:hydrolase activity, acting on carbon-nitrogen (but not peptide) bonds"/>
    <property type="evidence" value="ECO:0007669"/>
    <property type="project" value="InterPro"/>
</dbReference>
<dbReference type="PANTHER" id="PTHR22642:SF21">
    <property type="entry name" value="PERIPLASMIC PROTEIN"/>
    <property type="match status" value="1"/>
</dbReference>
<feature type="domain" description="Amidohydrolase 3" evidence="1">
    <location>
        <begin position="50"/>
        <end position="101"/>
    </location>
</feature>
<name>A0A164KT03_9NOCA</name>
<dbReference type="Gene3D" id="2.30.40.10">
    <property type="entry name" value="Urease, subunit C, domain 1"/>
    <property type="match status" value="1"/>
</dbReference>
<dbReference type="Pfam" id="PF07969">
    <property type="entry name" value="Amidohydro_3"/>
    <property type="match status" value="1"/>
</dbReference>
<accession>A0A164KT03</accession>
<dbReference type="Proteomes" id="UP000076512">
    <property type="component" value="Unassembled WGS sequence"/>
</dbReference>
<keyword evidence="3" id="KW-1185">Reference proteome</keyword>
<dbReference type="SUPFAM" id="SSF51338">
    <property type="entry name" value="Composite domain of metallo-dependent hydrolases"/>
    <property type="match status" value="1"/>
</dbReference>
<dbReference type="InterPro" id="IPR011059">
    <property type="entry name" value="Metal-dep_hydrolase_composite"/>
</dbReference>
<comment type="caution">
    <text evidence="2">The sequence shown here is derived from an EMBL/GenBank/DDBJ whole genome shotgun (WGS) entry which is preliminary data.</text>
</comment>
<reference evidence="2 3" key="1">
    <citation type="submission" date="2016-04" db="EMBL/GenBank/DDBJ databases">
        <authorList>
            <person name="Evans L.H."/>
            <person name="Alamgir A."/>
            <person name="Owens N."/>
            <person name="Weber N.D."/>
            <person name="Virtaneva K."/>
            <person name="Barbian K."/>
            <person name="Babar A."/>
            <person name="Rosenke K."/>
        </authorList>
    </citation>
    <scope>NUCLEOTIDE SEQUENCE [LARGE SCALE GENOMIC DNA]</scope>
    <source>
        <strain evidence="2 3">IFM 0406</strain>
    </source>
</reference>
<gene>
    <name evidence="2" type="ORF">AWN90_02970</name>
</gene>
<dbReference type="STRING" id="455432.AWN90_02970"/>
<dbReference type="PANTHER" id="PTHR22642">
    <property type="entry name" value="IMIDAZOLONEPROPIONASE"/>
    <property type="match status" value="1"/>
</dbReference>
<dbReference type="EMBL" id="LWGR01000012">
    <property type="protein sequence ID" value="KZM71695.1"/>
    <property type="molecule type" value="Genomic_DNA"/>
</dbReference>